<evidence type="ECO:0000256" key="4">
    <source>
        <dbReference type="SAM" id="MobiDB-lite"/>
    </source>
</evidence>
<sequence length="447" mass="46201">MAELVDSSSLPAPETAKRPRAYPDDQQPLAGRRRRESARTDASEGEDAFSNGARQQSLGASFSTRMALEQEPLGLKAVVQERRHAGGEIDALEDSLMALLLPNACSVAPPSGAEEVSDQRLSGSKGHTEAPACEGEGTSASRASSPPLPAAGKLLPLGAADVLAAAASAENSAAAVAAEAPPVRVQNVIASGRVSVEGRRSACLDLRRIAVSCRLAEYNPRKVNACIIRLRKPKCTGLIFRSALGDAAADSGLRALSVDTGSSSPDGEGAGETASVKAAVAAGGGGSTWSAVGAEQSETCSLTNSAIAARKQETDSQCLPESSDGAGGLQANGRTGRTASKIQLTEFAIENIVATADCGLPGASPLRSPSTEVFAWALMRNSYLGASFPATRALLRGLVYRYNPTPSLKAVLLIFVSGKVVITGCKTAAEIQEVFHSFFPVLLKYHT</sequence>
<reference evidence="5 6" key="1">
    <citation type="journal article" date="2016" name="BMC Genomics">
        <title>Comparative genomics reveals Cyclospora cayetanensis possesses coccidia-like metabolism and invasion components but unique surface antigens.</title>
        <authorList>
            <person name="Liu S."/>
            <person name="Wang L."/>
            <person name="Zheng H."/>
            <person name="Xu Z."/>
            <person name="Roellig D.M."/>
            <person name="Li N."/>
            <person name="Frace M.A."/>
            <person name="Tang K."/>
            <person name="Arrowood M.J."/>
            <person name="Moss D.M."/>
            <person name="Zhang L."/>
            <person name="Feng Y."/>
            <person name="Xiao L."/>
        </authorList>
    </citation>
    <scope>NUCLEOTIDE SEQUENCE [LARGE SCALE GENOMIC DNA]</scope>
    <source>
        <strain evidence="5 6">CHN_HEN01</strain>
    </source>
</reference>
<feature type="compositionally biased region" description="Polar residues" evidence="4">
    <location>
        <begin position="1"/>
        <end position="10"/>
    </location>
</feature>
<accession>A0A1D3D7N9</accession>
<comment type="caution">
    <text evidence="5">The sequence shown here is derived from an EMBL/GenBank/DDBJ whole genome shotgun (WGS) entry which is preliminary data.</text>
</comment>
<feature type="compositionally biased region" description="Polar residues" evidence="4">
    <location>
        <begin position="52"/>
        <end position="64"/>
    </location>
</feature>
<proteinExistence type="inferred from homology"/>
<dbReference type="SUPFAM" id="SSF55945">
    <property type="entry name" value="TATA-box binding protein-like"/>
    <property type="match status" value="2"/>
</dbReference>
<organism evidence="5 6">
    <name type="scientific">Cyclospora cayetanensis</name>
    <dbReference type="NCBI Taxonomy" id="88456"/>
    <lineage>
        <taxon>Eukaryota</taxon>
        <taxon>Sar</taxon>
        <taxon>Alveolata</taxon>
        <taxon>Apicomplexa</taxon>
        <taxon>Conoidasida</taxon>
        <taxon>Coccidia</taxon>
        <taxon>Eucoccidiorida</taxon>
        <taxon>Eimeriorina</taxon>
        <taxon>Eimeriidae</taxon>
        <taxon>Cyclospora</taxon>
    </lineage>
</organism>
<comment type="similarity">
    <text evidence="1">Belongs to the TBP family.</text>
</comment>
<dbReference type="InterPro" id="IPR000814">
    <property type="entry name" value="TBP"/>
</dbReference>
<evidence type="ECO:0000256" key="1">
    <source>
        <dbReference type="ARBA" id="ARBA00005560"/>
    </source>
</evidence>
<dbReference type="EMBL" id="JROU02000376">
    <property type="protein sequence ID" value="OEH79464.1"/>
    <property type="molecule type" value="Genomic_DNA"/>
</dbReference>
<evidence type="ECO:0000313" key="6">
    <source>
        <dbReference type="Proteomes" id="UP000095192"/>
    </source>
</evidence>
<dbReference type="VEuPathDB" id="ToxoDB:LOC34619699"/>
<protein>
    <submittedName>
        <fullName evidence="5">Tata-box binding protein tbp2</fullName>
    </submittedName>
</protein>
<dbReference type="Proteomes" id="UP000095192">
    <property type="component" value="Unassembled WGS sequence"/>
</dbReference>
<keyword evidence="2" id="KW-0238">DNA-binding</keyword>
<evidence type="ECO:0000313" key="5">
    <source>
        <dbReference type="EMBL" id="OEH79464.1"/>
    </source>
</evidence>
<keyword evidence="6" id="KW-1185">Reference proteome</keyword>
<keyword evidence="3" id="KW-0804">Transcription</keyword>
<dbReference type="GO" id="GO:0003677">
    <property type="term" value="F:DNA binding"/>
    <property type="evidence" value="ECO:0007669"/>
    <property type="project" value="UniProtKB-KW"/>
</dbReference>
<dbReference type="GO" id="GO:0006352">
    <property type="term" value="P:DNA-templated transcription initiation"/>
    <property type="evidence" value="ECO:0007669"/>
    <property type="project" value="InterPro"/>
</dbReference>
<feature type="region of interest" description="Disordered" evidence="4">
    <location>
        <begin position="313"/>
        <end position="334"/>
    </location>
</feature>
<dbReference type="FunCoup" id="A0A1D3D7N9">
    <property type="interactions" value="344"/>
</dbReference>
<gene>
    <name evidence="5" type="ORF">cyc_02928</name>
</gene>
<dbReference type="Pfam" id="PF00352">
    <property type="entry name" value="TBP"/>
    <property type="match status" value="2"/>
</dbReference>
<name>A0A1D3D7N9_9EIME</name>
<dbReference type="PANTHER" id="PTHR10126">
    <property type="entry name" value="TATA-BOX BINDING PROTEIN"/>
    <property type="match status" value="1"/>
</dbReference>
<dbReference type="AlphaFoldDB" id="A0A1D3D7N9"/>
<dbReference type="InParanoid" id="A0A1D3D7N9"/>
<evidence type="ECO:0000256" key="3">
    <source>
        <dbReference type="ARBA" id="ARBA00023163"/>
    </source>
</evidence>
<dbReference type="VEuPathDB" id="ToxoDB:cyc_02928"/>
<dbReference type="Gene3D" id="3.30.310.10">
    <property type="entry name" value="TATA-Binding Protein"/>
    <property type="match status" value="2"/>
</dbReference>
<feature type="region of interest" description="Disordered" evidence="4">
    <location>
        <begin position="109"/>
        <end position="147"/>
    </location>
</feature>
<feature type="region of interest" description="Disordered" evidence="4">
    <location>
        <begin position="1"/>
        <end position="64"/>
    </location>
</feature>
<evidence type="ECO:0000256" key="2">
    <source>
        <dbReference type="ARBA" id="ARBA00023125"/>
    </source>
</evidence>
<dbReference type="InterPro" id="IPR012295">
    <property type="entry name" value="TBP_dom_sf"/>
</dbReference>